<protein>
    <submittedName>
        <fullName evidence="2">Uncharacterized protein</fullName>
    </submittedName>
</protein>
<sequence length="253" mass="27342">MEPHLPGYVYDGGAWRCATAEEVQLQAPAVLSIGCRVENKFAGYGSNKWHGVVEDGPDDKGKWAVRWAEDAAVMVEYTEKLLLKWLVAGSAPPPAAELTPFADEEPEPFADEEPEPFADEEPEPFAGEEPEPFAGEEPELAPEPRDVLVDLSNSEIAAAEPLPGADAPLSFGGPAPAARPQSLTLTLAEIDGIKGRAGRKRLRWWCTTAIPGECSQGAGDPERREKLKRKLEAMSGTFTASDAAKLDKYPWSS</sequence>
<name>A0ABR1FGW1_AURAN</name>
<feature type="compositionally biased region" description="Acidic residues" evidence="1">
    <location>
        <begin position="102"/>
        <end position="140"/>
    </location>
</feature>
<evidence type="ECO:0000313" key="3">
    <source>
        <dbReference type="Proteomes" id="UP001363151"/>
    </source>
</evidence>
<evidence type="ECO:0000256" key="1">
    <source>
        <dbReference type="SAM" id="MobiDB-lite"/>
    </source>
</evidence>
<evidence type="ECO:0000313" key="2">
    <source>
        <dbReference type="EMBL" id="KAK7230545.1"/>
    </source>
</evidence>
<keyword evidence="3" id="KW-1185">Reference proteome</keyword>
<gene>
    <name evidence="2" type="ORF">SO694_0007906</name>
</gene>
<proteinExistence type="predicted"/>
<accession>A0ABR1FGW1</accession>
<comment type="caution">
    <text evidence="2">The sequence shown here is derived from an EMBL/GenBank/DDBJ whole genome shotgun (WGS) entry which is preliminary data.</text>
</comment>
<feature type="region of interest" description="Disordered" evidence="1">
    <location>
        <begin position="96"/>
        <end position="140"/>
    </location>
</feature>
<organism evidence="2 3">
    <name type="scientific">Aureococcus anophagefferens</name>
    <name type="common">Harmful bloom alga</name>
    <dbReference type="NCBI Taxonomy" id="44056"/>
    <lineage>
        <taxon>Eukaryota</taxon>
        <taxon>Sar</taxon>
        <taxon>Stramenopiles</taxon>
        <taxon>Ochrophyta</taxon>
        <taxon>Pelagophyceae</taxon>
        <taxon>Pelagomonadales</taxon>
        <taxon>Pelagomonadaceae</taxon>
        <taxon>Aureococcus</taxon>
    </lineage>
</organism>
<reference evidence="2 3" key="1">
    <citation type="submission" date="2024-03" db="EMBL/GenBank/DDBJ databases">
        <title>Aureococcus anophagefferens CCMP1851 and Kratosvirus quantuckense: Draft genome of a second virus-susceptible host strain in the model system.</title>
        <authorList>
            <person name="Chase E."/>
            <person name="Truchon A.R."/>
            <person name="Schepens W."/>
            <person name="Wilhelm S.W."/>
        </authorList>
    </citation>
    <scope>NUCLEOTIDE SEQUENCE [LARGE SCALE GENOMIC DNA]</scope>
    <source>
        <strain evidence="2 3">CCMP1851</strain>
    </source>
</reference>
<dbReference type="Proteomes" id="UP001363151">
    <property type="component" value="Unassembled WGS sequence"/>
</dbReference>
<dbReference type="EMBL" id="JBBJCI010000427">
    <property type="protein sequence ID" value="KAK7230545.1"/>
    <property type="molecule type" value="Genomic_DNA"/>
</dbReference>